<evidence type="ECO:0000256" key="2">
    <source>
        <dbReference type="SAM" id="MobiDB-lite"/>
    </source>
</evidence>
<feature type="compositionally biased region" description="Basic and acidic residues" evidence="2">
    <location>
        <begin position="170"/>
        <end position="191"/>
    </location>
</feature>
<dbReference type="Proteomes" id="UP000685013">
    <property type="component" value="Chromosome 19"/>
</dbReference>
<feature type="region of interest" description="Disordered" evidence="2">
    <location>
        <begin position="170"/>
        <end position="224"/>
    </location>
</feature>
<proteinExistence type="predicted"/>
<dbReference type="PANTHER" id="PTHR35761">
    <property type="entry name" value="ATR INTERACTING PROTEIN"/>
    <property type="match status" value="1"/>
</dbReference>
<feature type="coiled-coil region" evidence="1">
    <location>
        <begin position="118"/>
        <end position="152"/>
    </location>
</feature>
<evidence type="ECO:0000313" key="3">
    <source>
        <dbReference type="EMBL" id="KAG6571632.1"/>
    </source>
</evidence>
<feature type="compositionally biased region" description="Basic and acidic residues" evidence="2">
    <location>
        <begin position="204"/>
        <end position="213"/>
    </location>
</feature>
<feature type="non-terminal residue" evidence="3">
    <location>
        <position position="1"/>
    </location>
</feature>
<dbReference type="InterPro" id="IPR044952">
    <property type="entry name" value="SUV2"/>
</dbReference>
<sequence>MRSEDEGFEDWDADFLDQLIQVEELAISSTANNPNLIQCSSSTYCPPPPPLEPEPQHLVEVSHDRPISYSPPRELSQRAAGLRSHSIRSPIGLGECGPSSSALAPCLPCPDAAKELEISSLKRELGRVSKQLKNLEQECVELRKKRDKKEEQLNVVFSNKDKQYIAHHGPEITDLRVAGKDGGHPGIKSEDNSGGPHTVTSRSKANEQGEKTHNSVGERANDDSPAFDKLSKKLQVFWVPEKDFKMGQSLVSELLLSCERDFHVLFQCIGTELSPKFSVNSLAGVNSSDVALKHPLQVHGPESIKVSNLYTTLTKVSNGIVKMEALFTPLIDLCNLDNVAIVHRSLHILHMFLKRLMWLERKSERRKTVMIGGLGPRNNVVDSYGSHSAEGEEFSLLNMDETSTGHCSPAGMGFPGAELLFKNRNLNKNINLVPRVNWVSFFEMMHRVAKTHSAECARLEAVSVMNLILMRNNTYLEREKFGQALLFDSVVEFIGKESGSAIQKHAVRLLFLILNCPTFFVAFCSGCKEAEAADAAEENVRCAGGFQKFRTILHGLADCLTCLGNGILELKLRRNTVLLLAFLSSSGKAGFEILVSNTLHKDSNFLTLILQVVVSEVEQEKRVSEAVETMEERALLLREVLILLNRLASHSVYSATVLRVLTSSRDMASLTIDVTNKLSRKNNRNCQFDSKKRKMRESEVVDLAQKRRTVERWSFLYVGHRNLAATIEIGRSLA</sequence>
<dbReference type="AlphaFoldDB" id="A0AAV6LWL7"/>
<evidence type="ECO:0000256" key="1">
    <source>
        <dbReference type="SAM" id="Coils"/>
    </source>
</evidence>
<dbReference type="PANTHER" id="PTHR35761:SF1">
    <property type="entry name" value="PROTEIN SENSITIVE TO UV 2"/>
    <property type="match status" value="1"/>
</dbReference>
<dbReference type="GO" id="GO:0006974">
    <property type="term" value="P:DNA damage response"/>
    <property type="evidence" value="ECO:0007669"/>
    <property type="project" value="InterPro"/>
</dbReference>
<name>A0AAV6LWL7_9ROSI</name>
<dbReference type="EMBL" id="JAGKQH010000019">
    <property type="protein sequence ID" value="KAG6571632.1"/>
    <property type="molecule type" value="Genomic_DNA"/>
</dbReference>
<keyword evidence="4" id="KW-1185">Reference proteome</keyword>
<gene>
    <name evidence="3" type="primary">SUV2</name>
    <name evidence="3" type="ORF">SDJN03_28360</name>
</gene>
<protein>
    <submittedName>
        <fullName evidence="3">Protein SENSITIVE TO UV 2</fullName>
    </submittedName>
</protein>
<reference evidence="3 4" key="1">
    <citation type="journal article" date="2021" name="Hortic Res">
        <title>The domestication of Cucurbita argyrosperma as revealed by the genome of its wild relative.</title>
        <authorList>
            <person name="Barrera-Redondo J."/>
            <person name="Sanchez-de la Vega G."/>
            <person name="Aguirre-Liguori J.A."/>
            <person name="Castellanos-Morales G."/>
            <person name="Gutierrez-Guerrero Y.T."/>
            <person name="Aguirre-Dugua X."/>
            <person name="Aguirre-Planter E."/>
            <person name="Tenaillon M.I."/>
            <person name="Lira-Saade R."/>
            <person name="Eguiarte L.E."/>
        </authorList>
    </citation>
    <scope>NUCLEOTIDE SEQUENCE [LARGE SCALE GENOMIC DNA]</scope>
    <source>
        <strain evidence="3">JBR-2021</strain>
    </source>
</reference>
<comment type="caution">
    <text evidence="3">The sequence shown here is derived from an EMBL/GenBank/DDBJ whole genome shotgun (WGS) entry which is preliminary data.</text>
</comment>
<organism evidence="3 4">
    <name type="scientific">Cucurbita argyrosperma subsp. sororia</name>
    <dbReference type="NCBI Taxonomy" id="37648"/>
    <lineage>
        <taxon>Eukaryota</taxon>
        <taxon>Viridiplantae</taxon>
        <taxon>Streptophyta</taxon>
        <taxon>Embryophyta</taxon>
        <taxon>Tracheophyta</taxon>
        <taxon>Spermatophyta</taxon>
        <taxon>Magnoliopsida</taxon>
        <taxon>eudicotyledons</taxon>
        <taxon>Gunneridae</taxon>
        <taxon>Pentapetalae</taxon>
        <taxon>rosids</taxon>
        <taxon>fabids</taxon>
        <taxon>Cucurbitales</taxon>
        <taxon>Cucurbitaceae</taxon>
        <taxon>Cucurbiteae</taxon>
        <taxon>Cucurbita</taxon>
    </lineage>
</organism>
<keyword evidence="1" id="KW-0175">Coiled coil</keyword>
<evidence type="ECO:0000313" key="4">
    <source>
        <dbReference type="Proteomes" id="UP000685013"/>
    </source>
</evidence>
<accession>A0AAV6LWL7</accession>